<sequence>LQIFNSWYDTEADRARPIAELVEQFESGTRATPDGRDWTALSATERADLLSEYRLAYASDAPVNWSPGLGTVLANEEVTADGRSERGNFPVF</sequence>
<gene>
    <name evidence="1" type="ORF">G3M58_75565</name>
</gene>
<feature type="non-terminal residue" evidence="1">
    <location>
        <position position="92"/>
    </location>
</feature>
<name>A0A6G3XP40_9ACTN</name>
<organism evidence="1">
    <name type="scientific">Streptomyces sp. SID7499</name>
    <dbReference type="NCBI Taxonomy" id="2706086"/>
    <lineage>
        <taxon>Bacteria</taxon>
        <taxon>Bacillati</taxon>
        <taxon>Actinomycetota</taxon>
        <taxon>Actinomycetes</taxon>
        <taxon>Kitasatosporales</taxon>
        <taxon>Streptomycetaceae</taxon>
        <taxon>Streptomyces</taxon>
    </lineage>
</organism>
<dbReference type="Gene3D" id="3.40.50.620">
    <property type="entry name" value="HUPs"/>
    <property type="match status" value="1"/>
</dbReference>
<protein>
    <submittedName>
        <fullName evidence="1">Uncharacterized protein</fullName>
    </submittedName>
</protein>
<reference evidence="1" key="1">
    <citation type="submission" date="2020-01" db="EMBL/GenBank/DDBJ databases">
        <title>Insect and environment-associated Actinomycetes.</title>
        <authorList>
            <person name="Currrie C."/>
            <person name="Chevrette M."/>
            <person name="Carlson C."/>
            <person name="Stubbendieck R."/>
            <person name="Wendt-Pienkowski E."/>
        </authorList>
    </citation>
    <scope>NUCLEOTIDE SEQUENCE</scope>
    <source>
        <strain evidence="1">SID7499</strain>
    </source>
</reference>
<proteinExistence type="predicted"/>
<dbReference type="AlphaFoldDB" id="A0A6G3XP40"/>
<accession>A0A6G3XP40</accession>
<evidence type="ECO:0000313" key="1">
    <source>
        <dbReference type="EMBL" id="NEE19579.1"/>
    </source>
</evidence>
<dbReference type="SUPFAM" id="SSF52374">
    <property type="entry name" value="Nucleotidylyl transferase"/>
    <property type="match status" value="1"/>
</dbReference>
<dbReference type="InterPro" id="IPR014729">
    <property type="entry name" value="Rossmann-like_a/b/a_fold"/>
</dbReference>
<feature type="non-terminal residue" evidence="1">
    <location>
        <position position="1"/>
    </location>
</feature>
<comment type="caution">
    <text evidence="1">The sequence shown here is derived from an EMBL/GenBank/DDBJ whole genome shotgun (WGS) entry which is preliminary data.</text>
</comment>
<dbReference type="EMBL" id="JAAGMN010008088">
    <property type="protein sequence ID" value="NEE19579.1"/>
    <property type="molecule type" value="Genomic_DNA"/>
</dbReference>